<accession>A0A0R1MYD6</accession>
<comment type="caution">
    <text evidence="2">The sequence shown here is derived from an EMBL/GenBank/DDBJ whole genome shotgun (WGS) entry which is preliminary data.</text>
</comment>
<gene>
    <name evidence="2" type="ORF">FD09_GL002872</name>
</gene>
<dbReference type="STRING" id="1423792.FD09_GL002872"/>
<dbReference type="AlphaFoldDB" id="A0A0R1MYD6"/>
<name>A0A0R1MYD6_9LACO</name>
<protein>
    <recommendedName>
        <fullName evidence="4">Surface layer protein A domain-containing protein</fullName>
    </recommendedName>
</protein>
<keyword evidence="1" id="KW-0732">Signal</keyword>
<dbReference type="RefSeq" id="WP_057820581.1">
    <property type="nucleotide sequence ID" value="NZ_AZEC01000007.1"/>
</dbReference>
<evidence type="ECO:0000313" key="3">
    <source>
        <dbReference type="Proteomes" id="UP000051330"/>
    </source>
</evidence>
<dbReference type="OrthoDB" id="2294419at2"/>
<reference evidence="2 3" key="1">
    <citation type="journal article" date="2015" name="Genome Announc.">
        <title>Expanding the biotechnology potential of lactobacilli through comparative genomics of 213 strains and associated genera.</title>
        <authorList>
            <person name="Sun Z."/>
            <person name="Harris H.M."/>
            <person name="McCann A."/>
            <person name="Guo C."/>
            <person name="Argimon S."/>
            <person name="Zhang W."/>
            <person name="Yang X."/>
            <person name="Jeffery I.B."/>
            <person name="Cooney J.C."/>
            <person name="Kagawa T.F."/>
            <person name="Liu W."/>
            <person name="Song Y."/>
            <person name="Salvetti E."/>
            <person name="Wrobel A."/>
            <person name="Rasinkangas P."/>
            <person name="Parkhill J."/>
            <person name="Rea M.C."/>
            <person name="O'Sullivan O."/>
            <person name="Ritari J."/>
            <person name="Douillard F.P."/>
            <person name="Paul Ross R."/>
            <person name="Yang R."/>
            <person name="Briner A.E."/>
            <person name="Felis G.E."/>
            <person name="de Vos W.M."/>
            <person name="Barrangou R."/>
            <person name="Klaenhammer T.R."/>
            <person name="Caufield P.W."/>
            <person name="Cui Y."/>
            <person name="Zhang H."/>
            <person name="O'Toole P.W."/>
        </authorList>
    </citation>
    <scope>NUCLEOTIDE SEQUENCE [LARGE SCALE GENOMIC DNA]</scope>
    <source>
        <strain evidence="2 3">DSM 12744</strain>
    </source>
</reference>
<feature type="signal peptide" evidence="1">
    <location>
        <begin position="1"/>
        <end position="20"/>
    </location>
</feature>
<evidence type="ECO:0000256" key="1">
    <source>
        <dbReference type="SAM" id="SignalP"/>
    </source>
</evidence>
<keyword evidence="3" id="KW-1185">Reference proteome</keyword>
<organism evidence="2 3">
    <name type="scientific">Schleiferilactobacillus perolens DSM 12744</name>
    <dbReference type="NCBI Taxonomy" id="1423792"/>
    <lineage>
        <taxon>Bacteria</taxon>
        <taxon>Bacillati</taxon>
        <taxon>Bacillota</taxon>
        <taxon>Bacilli</taxon>
        <taxon>Lactobacillales</taxon>
        <taxon>Lactobacillaceae</taxon>
        <taxon>Schleiferilactobacillus</taxon>
    </lineage>
</organism>
<dbReference type="PATRIC" id="fig|1423792.3.peg.2944"/>
<feature type="chain" id="PRO_5038420471" description="Surface layer protein A domain-containing protein" evidence="1">
    <location>
        <begin position="21"/>
        <end position="263"/>
    </location>
</feature>
<evidence type="ECO:0008006" key="4">
    <source>
        <dbReference type="Google" id="ProtNLM"/>
    </source>
</evidence>
<sequence length="263" mass="27911">MSKISRALLAATLMSVGALATTPITTHAATNGASTVQTTTDPLTTVKEPNIVIIKSAQAKVYSNPQLSQATGRTLPFASSWAATAVAKNTETGTVTAYQVATNQWIAANDITTQADFVGVQQPATGVIYISSATSKTYANPDLTGQANGSLPFKSGWKYTAVFKNGYGRIISYQVSTHQWVPAGNVQTDSHLVMSLEPGRGILRITKKGGASTYSATGQVNGHLAYGSRWRYAWILTDATRKVVAYQVGGNQFVTPEDSIESK</sequence>
<dbReference type="EMBL" id="AZEC01000007">
    <property type="protein sequence ID" value="KRL12553.1"/>
    <property type="molecule type" value="Genomic_DNA"/>
</dbReference>
<dbReference type="Proteomes" id="UP000051330">
    <property type="component" value="Unassembled WGS sequence"/>
</dbReference>
<proteinExistence type="predicted"/>
<evidence type="ECO:0000313" key="2">
    <source>
        <dbReference type="EMBL" id="KRL12553.1"/>
    </source>
</evidence>